<feature type="domain" description="Helicase ATP-binding" evidence="7">
    <location>
        <begin position="37"/>
        <end position="208"/>
    </location>
</feature>
<dbReference type="InterPro" id="IPR014001">
    <property type="entry name" value="Helicase_ATP-bd"/>
</dbReference>
<dbReference type="Pfam" id="PF00270">
    <property type="entry name" value="DEAD"/>
    <property type="match status" value="1"/>
</dbReference>
<dbReference type="InterPro" id="IPR044742">
    <property type="entry name" value="DEAD/DEAH_RhlB"/>
</dbReference>
<dbReference type="Proteomes" id="UP000182769">
    <property type="component" value="Unassembled WGS sequence"/>
</dbReference>
<dbReference type="InterPro" id="IPR005580">
    <property type="entry name" value="DbpA/CsdA_RNA-bd_dom"/>
</dbReference>
<keyword evidence="2 6" id="KW-0378">Hydrolase</keyword>
<dbReference type="AlphaFoldDB" id="A0A0K6IFX4"/>
<gene>
    <name evidence="9" type="ORF">Ga0061065_10184</name>
</gene>
<dbReference type="InterPro" id="IPR001650">
    <property type="entry name" value="Helicase_C-like"/>
</dbReference>
<proteinExistence type="inferred from homology"/>
<dbReference type="CDD" id="cd18787">
    <property type="entry name" value="SF2_C_DEAD"/>
    <property type="match status" value="1"/>
</dbReference>
<dbReference type="STRING" id="1137284.GCA_001418205_00083"/>
<dbReference type="GO" id="GO:0005524">
    <property type="term" value="F:ATP binding"/>
    <property type="evidence" value="ECO:0007669"/>
    <property type="project" value="UniProtKB-KW"/>
</dbReference>
<name>A0A0K6IFX4_9GAMM</name>
<evidence type="ECO:0000259" key="8">
    <source>
        <dbReference type="PROSITE" id="PS51194"/>
    </source>
</evidence>
<feature type="domain" description="Helicase C-terminal" evidence="8">
    <location>
        <begin position="219"/>
        <end position="388"/>
    </location>
</feature>
<dbReference type="InterPro" id="IPR011545">
    <property type="entry name" value="DEAD/DEAH_box_helicase_dom"/>
</dbReference>
<dbReference type="PANTHER" id="PTHR47959">
    <property type="entry name" value="ATP-DEPENDENT RNA HELICASE RHLE-RELATED"/>
    <property type="match status" value="1"/>
</dbReference>
<dbReference type="SUPFAM" id="SSF52540">
    <property type="entry name" value="P-loop containing nucleoside triphosphate hydrolases"/>
    <property type="match status" value="1"/>
</dbReference>
<dbReference type="PANTHER" id="PTHR47959:SF1">
    <property type="entry name" value="ATP-DEPENDENT RNA HELICASE DBPA"/>
    <property type="match status" value="1"/>
</dbReference>
<dbReference type="InterPro" id="IPR027417">
    <property type="entry name" value="P-loop_NTPase"/>
</dbReference>
<dbReference type="EMBL" id="CYHG01000001">
    <property type="protein sequence ID" value="CUB02252.1"/>
    <property type="molecule type" value="Genomic_DNA"/>
</dbReference>
<dbReference type="SMART" id="SM00490">
    <property type="entry name" value="HELICc"/>
    <property type="match status" value="1"/>
</dbReference>
<dbReference type="Gene3D" id="3.40.50.300">
    <property type="entry name" value="P-loop containing nucleotide triphosphate hydrolases"/>
    <property type="match status" value="2"/>
</dbReference>
<dbReference type="InterPro" id="IPR000629">
    <property type="entry name" value="RNA-helicase_DEAD-box_CS"/>
</dbReference>
<evidence type="ECO:0000256" key="2">
    <source>
        <dbReference type="ARBA" id="ARBA00022801"/>
    </source>
</evidence>
<evidence type="ECO:0000313" key="9">
    <source>
        <dbReference type="EMBL" id="CUB02252.1"/>
    </source>
</evidence>
<dbReference type="Pfam" id="PF03880">
    <property type="entry name" value="DbpA"/>
    <property type="match status" value="1"/>
</dbReference>
<sequence>MNASTPLQLADTLPPKMTQLLADMGITSFTPIQQQALPDVLAGKDLIAQAQTGSGKTLAFAIGLIMQLNPRYFGCQSLVLCPTRELADQVAKEIRKVARYLENIKVLTLCGGMPFGPQIASLEHGAHVVVGTPGRIMEHLRKGHLDLSGINTLVLDEADRMLDMGFIDSIRDIVALTPKQRQTLLFSATYGDNIASISEEFQRQPRFVKIEVEEATRPNIDQYFVRANNSEKPQRLLDTLAHFEPNQAIVFCNTKAECDEVAEWLTDHNVSALAIHGDFEQKQRDQVLVRFSNKSCSVLVATDVAARGIDVKEIDLIINYDTTRDIDVHTHRIGRTGRAGAEGIAVSFITDREDYKLSDIAARFAIEPEFLSLGTCPGNFELKPEVVTIAFDAGKKNKLRAGDILGALTAGLGLEKSAVGKIDIFDFQAYVAIEERHARQVVKALSTKKIKGRTIRSRILR</sequence>
<dbReference type="PROSITE" id="PS00039">
    <property type="entry name" value="DEAD_ATP_HELICASE"/>
    <property type="match status" value="1"/>
</dbReference>
<evidence type="ECO:0000256" key="4">
    <source>
        <dbReference type="ARBA" id="ARBA00022840"/>
    </source>
</evidence>
<dbReference type="Gene3D" id="3.30.70.330">
    <property type="match status" value="1"/>
</dbReference>
<dbReference type="GO" id="GO:0016787">
    <property type="term" value="F:hydrolase activity"/>
    <property type="evidence" value="ECO:0007669"/>
    <property type="project" value="UniProtKB-KW"/>
</dbReference>
<evidence type="ECO:0000256" key="1">
    <source>
        <dbReference type="ARBA" id="ARBA00022741"/>
    </source>
</evidence>
<dbReference type="CDD" id="cd00268">
    <property type="entry name" value="DEADc"/>
    <property type="match status" value="1"/>
</dbReference>
<evidence type="ECO:0000256" key="6">
    <source>
        <dbReference type="RuleBase" id="RU000492"/>
    </source>
</evidence>
<organism evidence="9 10">
    <name type="scientific">Marinomonas fungiae</name>
    <dbReference type="NCBI Taxonomy" id="1137284"/>
    <lineage>
        <taxon>Bacteria</taxon>
        <taxon>Pseudomonadati</taxon>
        <taxon>Pseudomonadota</taxon>
        <taxon>Gammaproteobacteria</taxon>
        <taxon>Oceanospirillales</taxon>
        <taxon>Oceanospirillaceae</taxon>
        <taxon>Marinomonas</taxon>
    </lineage>
</organism>
<dbReference type="SMART" id="SM00487">
    <property type="entry name" value="DEXDc"/>
    <property type="match status" value="1"/>
</dbReference>
<keyword evidence="10" id="KW-1185">Reference proteome</keyword>
<evidence type="ECO:0000256" key="5">
    <source>
        <dbReference type="ARBA" id="ARBA00038437"/>
    </source>
</evidence>
<dbReference type="GO" id="GO:0005829">
    <property type="term" value="C:cytosol"/>
    <property type="evidence" value="ECO:0007669"/>
    <property type="project" value="TreeGrafter"/>
</dbReference>
<evidence type="ECO:0000256" key="3">
    <source>
        <dbReference type="ARBA" id="ARBA00022806"/>
    </source>
</evidence>
<comment type="similarity">
    <text evidence="5 6">Belongs to the DEAD box helicase family.</text>
</comment>
<dbReference type="PROSITE" id="PS51192">
    <property type="entry name" value="HELICASE_ATP_BIND_1"/>
    <property type="match status" value="1"/>
</dbReference>
<dbReference type="GO" id="GO:0003676">
    <property type="term" value="F:nucleic acid binding"/>
    <property type="evidence" value="ECO:0007669"/>
    <property type="project" value="InterPro"/>
</dbReference>
<dbReference type="NCBIfam" id="NF008744">
    <property type="entry name" value="PRK11776.1"/>
    <property type="match status" value="1"/>
</dbReference>
<dbReference type="InterPro" id="IPR050079">
    <property type="entry name" value="DEAD_box_RNA_helicase"/>
</dbReference>
<accession>A0A0K6IFX4</accession>
<reference evidence="10" key="1">
    <citation type="submission" date="2015-08" db="EMBL/GenBank/DDBJ databases">
        <authorList>
            <person name="Varghese N."/>
        </authorList>
    </citation>
    <scope>NUCLEOTIDE SEQUENCE [LARGE SCALE GENOMIC DNA]</scope>
    <source>
        <strain evidence="10">JCM 18476</strain>
    </source>
</reference>
<keyword evidence="3 6" id="KW-0347">Helicase</keyword>
<dbReference type="InterPro" id="IPR012677">
    <property type="entry name" value="Nucleotide-bd_a/b_plait_sf"/>
</dbReference>
<evidence type="ECO:0000259" key="7">
    <source>
        <dbReference type="PROSITE" id="PS51192"/>
    </source>
</evidence>
<dbReference type="RefSeq" id="WP_281175750.1">
    <property type="nucleotide sequence ID" value="NZ_CYHG01000001.1"/>
</dbReference>
<dbReference type="GO" id="GO:0003724">
    <property type="term" value="F:RNA helicase activity"/>
    <property type="evidence" value="ECO:0007669"/>
    <property type="project" value="UniProtKB-ARBA"/>
</dbReference>
<dbReference type="Pfam" id="PF00271">
    <property type="entry name" value="Helicase_C"/>
    <property type="match status" value="1"/>
</dbReference>
<keyword evidence="1 6" id="KW-0547">Nucleotide-binding</keyword>
<protein>
    <submittedName>
        <fullName evidence="9">Superfamily II DNA and RNA helicase</fullName>
    </submittedName>
</protein>
<evidence type="ECO:0000313" key="10">
    <source>
        <dbReference type="Proteomes" id="UP000182769"/>
    </source>
</evidence>
<keyword evidence="4 6" id="KW-0067">ATP-binding</keyword>
<dbReference type="PROSITE" id="PS51194">
    <property type="entry name" value="HELICASE_CTER"/>
    <property type="match status" value="1"/>
</dbReference>